<dbReference type="Pfam" id="PF14539">
    <property type="entry name" value="DUF4442"/>
    <property type="match status" value="1"/>
</dbReference>
<evidence type="ECO:0000313" key="1">
    <source>
        <dbReference type="EMBL" id="ANI93743.1"/>
    </source>
</evidence>
<dbReference type="STRING" id="499555.BJL86_2984"/>
<dbReference type="AlphaFoldDB" id="A0A173LPB3"/>
<proteinExistence type="predicted"/>
<organism evidence="1 2">
    <name type="scientific">Dietzia timorensis</name>
    <dbReference type="NCBI Taxonomy" id="499555"/>
    <lineage>
        <taxon>Bacteria</taxon>
        <taxon>Bacillati</taxon>
        <taxon>Actinomycetota</taxon>
        <taxon>Actinomycetes</taxon>
        <taxon>Mycobacteriales</taxon>
        <taxon>Dietziaceae</taxon>
        <taxon>Dietzia</taxon>
    </lineage>
</organism>
<evidence type="ECO:0000313" key="2">
    <source>
        <dbReference type="Proteomes" id="UP000186104"/>
    </source>
</evidence>
<sequence length="212" mass="23025">MTRSAKLSMRVEHDRFGGGDTAFGVTSGAATGRVDPPPGRLSGFFWPARGSILITMATTPLHRMLGQPRAFQMLARIYPPLLGAGIRVTSISPDWTRGELSMHVYPWNANHNGTAFGGALFSATDVLYGTMLAGQLGGGFSVATKEATVRFLRPGRGRMSCTVEVPRSEADHVMEQLQTASGVDMRHLATLYDTKGRAIVEAEHVLRVKRRK</sequence>
<evidence type="ECO:0008006" key="3">
    <source>
        <dbReference type="Google" id="ProtNLM"/>
    </source>
</evidence>
<dbReference type="KEGG" id="dtm:BJL86_2984"/>
<dbReference type="InterPro" id="IPR027961">
    <property type="entry name" value="DUF4442"/>
</dbReference>
<reference evidence="1 2" key="1">
    <citation type="submission" date="2016-06" db="EMBL/GenBank/DDBJ databases">
        <title>Complete genome sequence of a saline-alkali tolerant type strain Dietzia timorensis ID05-A0528T.</title>
        <authorList>
            <person name="Wu X."/>
        </authorList>
    </citation>
    <scope>NUCLEOTIDE SEQUENCE [LARGE SCALE GENOMIC DNA]</scope>
    <source>
        <strain evidence="1 2">ID05-A0528</strain>
    </source>
</reference>
<dbReference type="EMBL" id="CP015961">
    <property type="protein sequence ID" value="ANI93743.1"/>
    <property type="molecule type" value="Genomic_DNA"/>
</dbReference>
<keyword evidence="2" id="KW-1185">Reference proteome</keyword>
<dbReference type="CDD" id="cd03443">
    <property type="entry name" value="PaaI_thioesterase"/>
    <property type="match status" value="1"/>
</dbReference>
<name>A0A173LPB3_9ACTN</name>
<dbReference type="InterPro" id="IPR029069">
    <property type="entry name" value="HotDog_dom_sf"/>
</dbReference>
<dbReference type="Proteomes" id="UP000186104">
    <property type="component" value="Chromosome"/>
</dbReference>
<dbReference type="Gene3D" id="3.10.129.10">
    <property type="entry name" value="Hotdog Thioesterase"/>
    <property type="match status" value="1"/>
</dbReference>
<protein>
    <recommendedName>
        <fullName evidence="3">DUF4442 domain-containing protein</fullName>
    </recommendedName>
</protein>
<dbReference type="SUPFAM" id="SSF54637">
    <property type="entry name" value="Thioesterase/thiol ester dehydrase-isomerase"/>
    <property type="match status" value="1"/>
</dbReference>
<accession>A0A173LPB3</accession>
<gene>
    <name evidence="1" type="ORF">BJL86_2984</name>
</gene>